<feature type="region of interest" description="Disordered" evidence="1">
    <location>
        <begin position="1"/>
        <end position="100"/>
    </location>
</feature>
<feature type="compositionally biased region" description="Low complexity" evidence="1">
    <location>
        <begin position="78"/>
        <end position="100"/>
    </location>
</feature>
<evidence type="ECO:0000313" key="2">
    <source>
        <dbReference type="EMBL" id="KAF2140202.1"/>
    </source>
</evidence>
<feature type="compositionally biased region" description="Low complexity" evidence="1">
    <location>
        <begin position="51"/>
        <end position="60"/>
    </location>
</feature>
<name>A0A6A6B7N4_9PEZI</name>
<keyword evidence="3" id="KW-1185">Reference proteome</keyword>
<dbReference type="AlphaFoldDB" id="A0A6A6B7N4"/>
<dbReference type="RefSeq" id="XP_033395915.1">
    <property type="nucleotide sequence ID" value="XM_033546794.1"/>
</dbReference>
<dbReference type="Proteomes" id="UP000799438">
    <property type="component" value="Unassembled WGS sequence"/>
</dbReference>
<reference evidence="2" key="1">
    <citation type="journal article" date="2020" name="Stud. Mycol.">
        <title>101 Dothideomycetes genomes: a test case for predicting lifestyles and emergence of pathogens.</title>
        <authorList>
            <person name="Haridas S."/>
            <person name="Albert R."/>
            <person name="Binder M."/>
            <person name="Bloem J."/>
            <person name="Labutti K."/>
            <person name="Salamov A."/>
            <person name="Andreopoulos B."/>
            <person name="Baker S."/>
            <person name="Barry K."/>
            <person name="Bills G."/>
            <person name="Bluhm B."/>
            <person name="Cannon C."/>
            <person name="Castanera R."/>
            <person name="Culley D."/>
            <person name="Daum C."/>
            <person name="Ezra D."/>
            <person name="Gonzalez J."/>
            <person name="Henrissat B."/>
            <person name="Kuo A."/>
            <person name="Liang C."/>
            <person name="Lipzen A."/>
            <person name="Lutzoni F."/>
            <person name="Magnuson J."/>
            <person name="Mondo S."/>
            <person name="Nolan M."/>
            <person name="Ohm R."/>
            <person name="Pangilinan J."/>
            <person name="Park H.-J."/>
            <person name="Ramirez L."/>
            <person name="Alfaro M."/>
            <person name="Sun H."/>
            <person name="Tritt A."/>
            <person name="Yoshinaga Y."/>
            <person name="Zwiers L.-H."/>
            <person name="Turgeon B."/>
            <person name="Goodwin S."/>
            <person name="Spatafora J."/>
            <person name="Crous P."/>
            <person name="Grigoriev I."/>
        </authorList>
    </citation>
    <scope>NUCLEOTIDE SEQUENCE</scope>
    <source>
        <strain evidence="2">CBS 121167</strain>
    </source>
</reference>
<dbReference type="EMBL" id="ML995490">
    <property type="protein sequence ID" value="KAF2140202.1"/>
    <property type="molecule type" value="Genomic_DNA"/>
</dbReference>
<accession>A0A6A6B7N4</accession>
<protein>
    <submittedName>
        <fullName evidence="2">Uncharacterized protein</fullName>
    </submittedName>
</protein>
<proteinExistence type="predicted"/>
<evidence type="ECO:0000256" key="1">
    <source>
        <dbReference type="SAM" id="MobiDB-lite"/>
    </source>
</evidence>
<organism evidence="2 3">
    <name type="scientific">Aplosporella prunicola CBS 121167</name>
    <dbReference type="NCBI Taxonomy" id="1176127"/>
    <lineage>
        <taxon>Eukaryota</taxon>
        <taxon>Fungi</taxon>
        <taxon>Dikarya</taxon>
        <taxon>Ascomycota</taxon>
        <taxon>Pezizomycotina</taxon>
        <taxon>Dothideomycetes</taxon>
        <taxon>Dothideomycetes incertae sedis</taxon>
        <taxon>Botryosphaeriales</taxon>
        <taxon>Aplosporellaceae</taxon>
        <taxon>Aplosporella</taxon>
    </lineage>
</organism>
<evidence type="ECO:0000313" key="3">
    <source>
        <dbReference type="Proteomes" id="UP000799438"/>
    </source>
</evidence>
<feature type="compositionally biased region" description="Basic residues" evidence="1">
    <location>
        <begin position="41"/>
        <end position="50"/>
    </location>
</feature>
<dbReference type="GeneID" id="54304301"/>
<gene>
    <name evidence="2" type="ORF">K452DRAFT_52651</name>
</gene>
<feature type="compositionally biased region" description="Polar residues" evidence="1">
    <location>
        <begin position="1"/>
        <end position="15"/>
    </location>
</feature>
<sequence length="100" mass="10460">MHTRSTTTNAPQAISSGRAHLEAAGSTSTGRPAPRPLNTQSRHRRARPGPRRGIPGARSSESQPRRTAWQGRAKATNSCAQSAAASRLASRAPGAPELPS</sequence>